<dbReference type="OrthoDB" id="9990676at2759"/>
<proteinExistence type="predicted"/>
<dbReference type="Gene3D" id="2.130.10.10">
    <property type="entry name" value="YVTN repeat-like/Quinoprotein amine dehydrogenase"/>
    <property type="match status" value="1"/>
</dbReference>
<feature type="non-terminal residue" evidence="5">
    <location>
        <position position="1"/>
    </location>
</feature>
<dbReference type="PROSITE" id="PS50294">
    <property type="entry name" value="WD_REPEATS_REGION"/>
    <property type="match status" value="1"/>
</dbReference>
<gene>
    <name evidence="5" type="ORF">MHI_LOCUS176191</name>
</gene>
<comment type="caution">
    <text evidence="5">The sequence shown here is derived from an EMBL/GenBank/DDBJ whole genome shotgun (WGS) entry which is preliminary data.</text>
</comment>
<dbReference type="PROSITE" id="PS50082">
    <property type="entry name" value="WD_REPEATS_2"/>
    <property type="match status" value="1"/>
</dbReference>
<accession>A0A6V7H1D1</accession>
<organism evidence="5 6">
    <name type="scientific">Heterotrigona itama</name>
    <dbReference type="NCBI Taxonomy" id="395501"/>
    <lineage>
        <taxon>Eukaryota</taxon>
        <taxon>Metazoa</taxon>
        <taxon>Ecdysozoa</taxon>
        <taxon>Arthropoda</taxon>
        <taxon>Hexapoda</taxon>
        <taxon>Insecta</taxon>
        <taxon>Pterygota</taxon>
        <taxon>Neoptera</taxon>
        <taxon>Endopterygota</taxon>
        <taxon>Hymenoptera</taxon>
        <taxon>Apocrita</taxon>
        <taxon>Aculeata</taxon>
        <taxon>Apoidea</taxon>
        <taxon>Anthophila</taxon>
        <taxon>Apidae</taxon>
        <taxon>Heterotrigona</taxon>
    </lineage>
</organism>
<evidence type="ECO:0000256" key="3">
    <source>
        <dbReference type="PROSITE-ProRule" id="PRU00221"/>
    </source>
</evidence>
<dbReference type="InterPro" id="IPR019775">
    <property type="entry name" value="WD40_repeat_CS"/>
</dbReference>
<evidence type="ECO:0000256" key="2">
    <source>
        <dbReference type="ARBA" id="ARBA00022737"/>
    </source>
</evidence>
<dbReference type="PROSITE" id="PS00678">
    <property type="entry name" value="WD_REPEATS_1"/>
    <property type="match status" value="1"/>
</dbReference>
<dbReference type="InterPro" id="IPR015943">
    <property type="entry name" value="WD40/YVTN_repeat-like_dom_sf"/>
</dbReference>
<name>A0A6V7H1D1_9HYME</name>
<dbReference type="InterPro" id="IPR052752">
    <property type="entry name" value="NACHT-WD_repeat"/>
</dbReference>
<dbReference type="Proteomes" id="UP000752696">
    <property type="component" value="Unassembled WGS sequence"/>
</dbReference>
<evidence type="ECO:0000256" key="4">
    <source>
        <dbReference type="SAM" id="MobiDB-lite"/>
    </source>
</evidence>
<protein>
    <submittedName>
        <fullName evidence="5">Uncharacterized protein</fullName>
    </submittedName>
</protein>
<evidence type="ECO:0000256" key="1">
    <source>
        <dbReference type="ARBA" id="ARBA00022574"/>
    </source>
</evidence>
<dbReference type="PANTHER" id="PTHR19871">
    <property type="entry name" value="BETA TRANSDUCIN-RELATED PROTEIN"/>
    <property type="match status" value="1"/>
</dbReference>
<dbReference type="InterPro" id="IPR001680">
    <property type="entry name" value="WD40_rpt"/>
</dbReference>
<keyword evidence="6" id="KW-1185">Reference proteome</keyword>
<dbReference type="Pfam" id="PF00400">
    <property type="entry name" value="WD40"/>
    <property type="match status" value="1"/>
</dbReference>
<evidence type="ECO:0000313" key="6">
    <source>
        <dbReference type="Proteomes" id="UP000752696"/>
    </source>
</evidence>
<feature type="region of interest" description="Disordered" evidence="4">
    <location>
        <begin position="30"/>
        <end position="50"/>
    </location>
</feature>
<dbReference type="InterPro" id="IPR036322">
    <property type="entry name" value="WD40_repeat_dom_sf"/>
</dbReference>
<dbReference type="SMART" id="SM00320">
    <property type="entry name" value="WD40"/>
    <property type="match status" value="1"/>
</dbReference>
<keyword evidence="1 3" id="KW-0853">WD repeat</keyword>
<dbReference type="SUPFAM" id="SSF50978">
    <property type="entry name" value="WD40 repeat-like"/>
    <property type="match status" value="1"/>
</dbReference>
<feature type="repeat" description="WD" evidence="3">
    <location>
        <begin position="233"/>
        <end position="267"/>
    </location>
</feature>
<dbReference type="AlphaFoldDB" id="A0A6V7H1D1"/>
<dbReference type="PANTHER" id="PTHR19871:SF28">
    <property type="entry name" value="AAA+ ATPASE DOMAIN-CONTAINING PROTEIN"/>
    <property type="match status" value="1"/>
</dbReference>
<evidence type="ECO:0000313" key="5">
    <source>
        <dbReference type="EMBL" id="CAD1470067.1"/>
    </source>
</evidence>
<reference evidence="5" key="1">
    <citation type="submission" date="2020-07" db="EMBL/GenBank/DDBJ databases">
        <authorList>
            <person name="Nazaruddin N."/>
        </authorList>
    </citation>
    <scope>NUCLEOTIDE SEQUENCE</scope>
</reference>
<sequence length="295" mass="33755">MPKQETVRYYHGELVILFFSEYFEQNDVKLSSDDETPEDETPKQTPFQSKSQAYNVRHVEEAWLHLLRTGNIEKLKKLVVCTFDFLLAAVQMISVSYLRSVLEHLRMHILDRDLELVYYTIRKSSDILTRDPLQLSAQLICWLRPVVEDGKDLVSRIVTAAMAWCDGYTAPLLVPLNEWLQPPLPLQICTLSYPQDVKLVETSPSGQHIIIVPFEGDDVQLWHVMSGQLILTFKGHSSPISCLAVTQYSQYMLTGSEDTTIIVWNMKKLALKLRIQEHIAPVLCLTIVLKNSAIV</sequence>
<dbReference type="EMBL" id="CAJDYZ010003395">
    <property type="protein sequence ID" value="CAD1470067.1"/>
    <property type="molecule type" value="Genomic_DNA"/>
</dbReference>
<keyword evidence="2" id="KW-0677">Repeat</keyword>